<proteinExistence type="inferred from homology"/>
<organism evidence="10 11">
    <name type="scientific">Methylomonas subterranea</name>
    <dbReference type="NCBI Taxonomy" id="2952225"/>
    <lineage>
        <taxon>Bacteria</taxon>
        <taxon>Pseudomonadati</taxon>
        <taxon>Pseudomonadota</taxon>
        <taxon>Gammaproteobacteria</taxon>
        <taxon>Methylococcales</taxon>
        <taxon>Methylococcaceae</taxon>
        <taxon>Methylomonas</taxon>
    </lineage>
</organism>
<keyword evidence="3 9" id="KW-1003">Cell membrane</keyword>
<dbReference type="Gene3D" id="1.20.5.3310">
    <property type="match status" value="1"/>
</dbReference>
<keyword evidence="7 9" id="KW-0811">Translocation</keyword>
<evidence type="ECO:0000256" key="6">
    <source>
        <dbReference type="ARBA" id="ARBA00022989"/>
    </source>
</evidence>
<keyword evidence="5 9" id="KW-0653">Protein transport</keyword>
<keyword evidence="11" id="KW-1185">Reference proteome</keyword>
<keyword evidence="8 9" id="KW-0472">Membrane</keyword>
<comment type="function">
    <text evidence="9">Part of the twin-arginine translocation (Tat) system that transports large folded proteins containing a characteristic twin-arginine motif in their signal peptide across membranes. Together with TatC, TatB is part of a receptor directly interacting with Tat signal peptides. TatB may form an oligomeric binding site that transiently accommodates folded Tat precursor proteins before their translocation.</text>
</comment>
<dbReference type="PRINTS" id="PR01506">
    <property type="entry name" value="TATBPROTEIN"/>
</dbReference>
<name>A0ABT1TM14_9GAMM</name>
<accession>A0ABT1TM14</accession>
<evidence type="ECO:0000256" key="5">
    <source>
        <dbReference type="ARBA" id="ARBA00022927"/>
    </source>
</evidence>
<evidence type="ECO:0000256" key="4">
    <source>
        <dbReference type="ARBA" id="ARBA00022692"/>
    </source>
</evidence>
<dbReference type="EMBL" id="JANIBJ010000054">
    <property type="protein sequence ID" value="MCQ8106263.1"/>
    <property type="molecule type" value="Genomic_DNA"/>
</dbReference>
<dbReference type="NCBIfam" id="TIGR01410">
    <property type="entry name" value="tatB"/>
    <property type="match status" value="1"/>
</dbReference>
<comment type="caution">
    <text evidence="10">The sequence shown here is derived from an EMBL/GenBank/DDBJ whole genome shotgun (WGS) entry which is preliminary data.</text>
</comment>
<evidence type="ECO:0000256" key="1">
    <source>
        <dbReference type="ARBA" id="ARBA00004167"/>
    </source>
</evidence>
<protein>
    <recommendedName>
        <fullName evidence="9">Sec-independent protein translocase protein TatB</fullName>
    </recommendedName>
</protein>
<dbReference type="RefSeq" id="WP_256604350.1">
    <property type="nucleotide sequence ID" value="NZ_JANIBJ010000054.1"/>
</dbReference>
<dbReference type="PANTHER" id="PTHR33162">
    <property type="entry name" value="SEC-INDEPENDENT PROTEIN TRANSLOCASE PROTEIN TATA, CHLOROPLASTIC"/>
    <property type="match status" value="1"/>
</dbReference>
<keyword evidence="2 9" id="KW-0813">Transport</keyword>
<sequence>MFDVGFSELLMVGTVALLVIGPEKLPKVARLSGFWLGKAQRAAAGIKEQISQELHAEELRQQLAAYQNPDNLEDRVAALLEVDSALDAIAPDRSLAEETENHQVLARSDSTIG</sequence>
<gene>
    <name evidence="9 10" type="primary">tatB</name>
    <name evidence="10" type="ORF">NP590_19295</name>
</gene>
<dbReference type="Proteomes" id="UP001524499">
    <property type="component" value="Unassembled WGS sequence"/>
</dbReference>
<dbReference type="Pfam" id="PF02416">
    <property type="entry name" value="TatA_B_E"/>
    <property type="match status" value="1"/>
</dbReference>
<dbReference type="HAMAP" id="MF_00237">
    <property type="entry name" value="TatB"/>
    <property type="match status" value="1"/>
</dbReference>
<evidence type="ECO:0000256" key="2">
    <source>
        <dbReference type="ARBA" id="ARBA00022448"/>
    </source>
</evidence>
<keyword evidence="4 9" id="KW-0812">Transmembrane</keyword>
<dbReference type="PANTHER" id="PTHR33162:SF1">
    <property type="entry name" value="SEC-INDEPENDENT PROTEIN TRANSLOCASE PROTEIN TATA, CHLOROPLASTIC"/>
    <property type="match status" value="1"/>
</dbReference>
<dbReference type="InterPro" id="IPR003369">
    <property type="entry name" value="TatA/B/E"/>
</dbReference>
<comment type="similarity">
    <text evidence="9">Belongs to the TatB family.</text>
</comment>
<evidence type="ECO:0000256" key="3">
    <source>
        <dbReference type="ARBA" id="ARBA00022475"/>
    </source>
</evidence>
<evidence type="ECO:0000256" key="7">
    <source>
        <dbReference type="ARBA" id="ARBA00023010"/>
    </source>
</evidence>
<evidence type="ECO:0000256" key="9">
    <source>
        <dbReference type="HAMAP-Rule" id="MF_00237"/>
    </source>
</evidence>
<evidence type="ECO:0000256" key="8">
    <source>
        <dbReference type="ARBA" id="ARBA00023136"/>
    </source>
</evidence>
<evidence type="ECO:0000313" key="10">
    <source>
        <dbReference type="EMBL" id="MCQ8106263.1"/>
    </source>
</evidence>
<keyword evidence="6 9" id="KW-1133">Transmembrane helix</keyword>
<comment type="subunit">
    <text evidence="9">The Tat system comprises two distinct complexes: a TatABC complex, containing multiple copies of TatA, TatB and TatC subunits, and a separate TatA complex, containing only TatA subunits. Substrates initially bind to the TatABC complex, which probably triggers association of the separate TatA complex to form the active translocon.</text>
</comment>
<reference evidence="10 11" key="1">
    <citation type="submission" date="2022-07" db="EMBL/GenBank/DDBJ databases">
        <title>Methylomonas rivi sp. nov., Methylomonas rosea sp. nov., Methylomonas aureus sp. nov. and Methylomonas subterranea sp. nov., four novel methanotrophs isolated from a freshwater creek and the deep terrestrial subsurface.</title>
        <authorList>
            <person name="Abin C."/>
            <person name="Sankaranarayanan K."/>
            <person name="Garner C."/>
            <person name="Sindelar R."/>
            <person name="Kotary K."/>
            <person name="Garner R."/>
            <person name="Barclay S."/>
            <person name="Lawson P."/>
            <person name="Krumholz L."/>
        </authorList>
    </citation>
    <scope>NUCLEOTIDE SEQUENCE [LARGE SCALE GENOMIC DNA]</scope>
    <source>
        <strain evidence="10 11">SURF-2</strain>
    </source>
</reference>
<evidence type="ECO:0000313" key="11">
    <source>
        <dbReference type="Proteomes" id="UP001524499"/>
    </source>
</evidence>
<comment type="subcellular location">
    <subcellularLocation>
        <location evidence="9">Cell membrane</location>
        <topology evidence="9">Single-pass membrane protein</topology>
    </subcellularLocation>
    <subcellularLocation>
        <location evidence="1">Membrane</location>
        <topology evidence="1">Single-pass membrane protein</topology>
    </subcellularLocation>
</comment>
<dbReference type="InterPro" id="IPR018448">
    <property type="entry name" value="TatB"/>
</dbReference>